<protein>
    <submittedName>
        <fullName evidence="1">Uncharacterized protein</fullName>
    </submittedName>
</protein>
<proteinExistence type="predicted"/>
<dbReference type="RefSeq" id="WP_153586665.1">
    <property type="nucleotide sequence ID" value="NZ_WJBU01000023.1"/>
</dbReference>
<organism evidence="1 2">
    <name type="scientific">Caenimonas koreensis DSM 17982</name>
    <dbReference type="NCBI Taxonomy" id="1121255"/>
    <lineage>
        <taxon>Bacteria</taxon>
        <taxon>Pseudomonadati</taxon>
        <taxon>Pseudomonadota</taxon>
        <taxon>Betaproteobacteria</taxon>
        <taxon>Burkholderiales</taxon>
        <taxon>Comamonadaceae</taxon>
        <taxon>Caenimonas</taxon>
    </lineage>
</organism>
<comment type="caution">
    <text evidence="1">The sequence shown here is derived from an EMBL/GenBank/DDBJ whole genome shotgun (WGS) entry which is preliminary data.</text>
</comment>
<dbReference type="Proteomes" id="UP000487350">
    <property type="component" value="Unassembled WGS sequence"/>
</dbReference>
<keyword evidence="2" id="KW-1185">Reference proteome</keyword>
<sequence length="139" mass="15330">MANYHGLEFRTALEARWAAFFDLAGWQWRYNPAAVDDWKPDFEVTFPCGHSECPDTHTLLIAVLATKDLDSVRGHPALQYTYQEHFTADAGALFGSEPAATTWDMSHGAGGGHFDVAFWVDDAAKLWAQAGAQVTAPTR</sequence>
<gene>
    <name evidence="1" type="ORF">GHT07_18940</name>
</gene>
<evidence type="ECO:0000313" key="2">
    <source>
        <dbReference type="Proteomes" id="UP000487350"/>
    </source>
</evidence>
<reference evidence="1 2" key="1">
    <citation type="submission" date="2019-11" db="EMBL/GenBank/DDBJ databases">
        <title>Caenimonas koreensis gen. nov., sp. nov., isolated from activated sludge.</title>
        <authorList>
            <person name="Seung H.R."/>
        </authorList>
    </citation>
    <scope>NUCLEOTIDE SEQUENCE [LARGE SCALE GENOMIC DNA]</scope>
    <source>
        <strain evidence="1 2">EMB320</strain>
    </source>
</reference>
<name>A0A844BD22_9BURK</name>
<accession>A0A844BD22</accession>
<dbReference type="AlphaFoldDB" id="A0A844BD22"/>
<dbReference type="OrthoDB" id="9154355at2"/>
<evidence type="ECO:0000313" key="1">
    <source>
        <dbReference type="EMBL" id="MRD49357.1"/>
    </source>
</evidence>
<dbReference type="EMBL" id="WJBU01000023">
    <property type="protein sequence ID" value="MRD49357.1"/>
    <property type="molecule type" value="Genomic_DNA"/>
</dbReference>